<dbReference type="EMBL" id="JBHRXP010000001">
    <property type="protein sequence ID" value="MFC3578934.1"/>
    <property type="molecule type" value="Genomic_DNA"/>
</dbReference>
<keyword evidence="1" id="KW-0812">Transmembrane</keyword>
<dbReference type="Pfam" id="PF07274">
    <property type="entry name" value="DUF1440"/>
    <property type="match status" value="1"/>
</dbReference>
<dbReference type="RefSeq" id="WP_261293668.1">
    <property type="nucleotide sequence ID" value="NZ_JANQBK010000004.1"/>
</dbReference>
<feature type="transmembrane region" description="Helical" evidence="1">
    <location>
        <begin position="70"/>
        <end position="88"/>
    </location>
</feature>
<dbReference type="InterPro" id="IPR009898">
    <property type="entry name" value="DUF1440"/>
</dbReference>
<organism evidence="2 3">
    <name type="scientific">Sphingomonas hylomeconis</name>
    <dbReference type="NCBI Taxonomy" id="1395958"/>
    <lineage>
        <taxon>Bacteria</taxon>
        <taxon>Pseudomonadati</taxon>
        <taxon>Pseudomonadota</taxon>
        <taxon>Alphaproteobacteria</taxon>
        <taxon>Sphingomonadales</taxon>
        <taxon>Sphingomonadaceae</taxon>
        <taxon>Sphingomonas</taxon>
    </lineage>
</organism>
<evidence type="ECO:0000313" key="2">
    <source>
        <dbReference type="EMBL" id="MFC3578934.1"/>
    </source>
</evidence>
<reference evidence="3" key="1">
    <citation type="journal article" date="2019" name="Int. J. Syst. Evol. Microbiol.">
        <title>The Global Catalogue of Microorganisms (GCM) 10K type strain sequencing project: providing services to taxonomists for standard genome sequencing and annotation.</title>
        <authorList>
            <consortium name="The Broad Institute Genomics Platform"/>
            <consortium name="The Broad Institute Genome Sequencing Center for Infectious Disease"/>
            <person name="Wu L."/>
            <person name="Ma J."/>
        </authorList>
    </citation>
    <scope>NUCLEOTIDE SEQUENCE [LARGE SCALE GENOMIC DNA]</scope>
    <source>
        <strain evidence="3">KCTC 42739</strain>
    </source>
</reference>
<feature type="transmembrane region" description="Helical" evidence="1">
    <location>
        <begin position="95"/>
        <end position="118"/>
    </location>
</feature>
<name>A0ABV7SPP0_9SPHN</name>
<comment type="caution">
    <text evidence="2">The sequence shown here is derived from an EMBL/GenBank/DDBJ whole genome shotgun (WGS) entry which is preliminary data.</text>
</comment>
<dbReference type="Proteomes" id="UP001595713">
    <property type="component" value="Unassembled WGS sequence"/>
</dbReference>
<evidence type="ECO:0000313" key="3">
    <source>
        <dbReference type="Proteomes" id="UP001595713"/>
    </source>
</evidence>
<gene>
    <name evidence="2" type="ORF">ACFONA_02050</name>
</gene>
<evidence type="ECO:0000256" key="1">
    <source>
        <dbReference type="SAM" id="Phobius"/>
    </source>
</evidence>
<keyword evidence="1" id="KW-1133">Transmembrane helix</keyword>
<sequence length="156" mass="16013">MTDLFPLVLLGVAAGLIASAVMEAFQALAATPFGQTGGGDSATVKLADRISIALTGAPVTQKRRARAGQVVHYVTGIALGIVYVVAAADWPTITLWFGVAYGIGVAIVLDYIVVPALGLGPPAWKTPPATHAYGLLSHAVFGAALQAAREIGFLLF</sequence>
<keyword evidence="3" id="KW-1185">Reference proteome</keyword>
<accession>A0ABV7SPP0</accession>
<keyword evidence="1" id="KW-0472">Membrane</keyword>
<proteinExistence type="predicted"/>
<protein>
    <submittedName>
        <fullName evidence="2">DUF1440 domain-containing protein</fullName>
    </submittedName>
</protein>